<dbReference type="Proteomes" id="UP000593576">
    <property type="component" value="Unassembled WGS sequence"/>
</dbReference>
<dbReference type="InterPro" id="IPR012337">
    <property type="entry name" value="RNaseH-like_sf"/>
</dbReference>
<keyword evidence="6" id="KW-1185">Reference proteome</keyword>
<dbReference type="OrthoDB" id="2018529at2759"/>
<evidence type="ECO:0000259" key="4">
    <source>
        <dbReference type="SMART" id="SM00479"/>
    </source>
</evidence>
<dbReference type="GO" id="GO:0003676">
    <property type="term" value="F:nucleic acid binding"/>
    <property type="evidence" value="ECO:0007669"/>
    <property type="project" value="InterPro"/>
</dbReference>
<name>A0A7J9LQT8_GOSSC</name>
<dbReference type="InterPro" id="IPR013520">
    <property type="entry name" value="Ribonucl_H"/>
</dbReference>
<dbReference type="CDD" id="cd06127">
    <property type="entry name" value="DEDDh"/>
    <property type="match status" value="1"/>
</dbReference>
<dbReference type="SMART" id="SM00479">
    <property type="entry name" value="EXOIII"/>
    <property type="match status" value="1"/>
</dbReference>
<protein>
    <recommendedName>
        <fullName evidence="4">Exonuclease domain-containing protein</fullName>
    </recommendedName>
</protein>
<dbReference type="AlphaFoldDB" id="A0A7J9LQT8"/>
<keyword evidence="3" id="KW-0269">Exonuclease</keyword>
<dbReference type="PANTHER" id="PTHR30231">
    <property type="entry name" value="DNA POLYMERASE III SUBUNIT EPSILON"/>
    <property type="match status" value="1"/>
</dbReference>
<keyword evidence="1" id="KW-0540">Nuclease</keyword>
<dbReference type="Gene3D" id="3.30.420.10">
    <property type="entry name" value="Ribonuclease H-like superfamily/Ribonuclease H"/>
    <property type="match status" value="1"/>
</dbReference>
<feature type="domain" description="Exonuclease" evidence="4">
    <location>
        <begin position="11"/>
        <end position="170"/>
    </location>
</feature>
<evidence type="ECO:0000256" key="1">
    <source>
        <dbReference type="ARBA" id="ARBA00022722"/>
    </source>
</evidence>
<evidence type="ECO:0000256" key="3">
    <source>
        <dbReference type="ARBA" id="ARBA00022839"/>
    </source>
</evidence>
<sequence>MNPTTSGDRSEICFFDLETTIPRRRGQGFSILEFGAILVCPKRLVELKSFASLVRPDYLSSISLDAVRCNGITRDAVAEARSFSDIAEEVYGFLHGRVWAGHNRVKFDCVRIREAFEKIGRPAPEPKGIIDSLALLTQKFGRRAGDMKVCFVHIRNLSFIVDFMKNKIDMKFWLMTYLCTSMQMETLANYFGLGKQTHRQVDDEYKLFSPMIVVAIYESSLLDIFTADCAVSPGPMTSSSSKLYSESPILDMYTLSPSSPSESVPNISLMDLENGEDHPLVSLQTCHTDAIAEEKPEPQSPDISAARATVEGCSGYAGFLELDEVSTTSISASITLHYHGTRRIKLLHKNLTRVRFGINPKFVDQAGWPCLSFLVDASPVFCEILDSCNAVAKKFSEDHGSSSEWRHVVIRNYSYINTPTVRLHIPTIVNGDTAQYGTEIHRKDHSGNVQQYIFDKFDVTELSNLLRTRISVDAFFSLDTYDYQQSAGIHLVAKKLVIHPSQ</sequence>
<proteinExistence type="predicted"/>
<comment type="caution">
    <text evidence="5">The sequence shown here is derived from an EMBL/GenBank/DDBJ whole genome shotgun (WGS) entry which is preliminary data.</text>
</comment>
<dbReference type="GO" id="GO:0008408">
    <property type="term" value="F:3'-5' exonuclease activity"/>
    <property type="evidence" value="ECO:0007669"/>
    <property type="project" value="TreeGrafter"/>
</dbReference>
<dbReference type="InterPro" id="IPR036397">
    <property type="entry name" value="RNaseH_sf"/>
</dbReference>
<dbReference type="SUPFAM" id="SSF53098">
    <property type="entry name" value="Ribonuclease H-like"/>
    <property type="match status" value="1"/>
</dbReference>
<organism evidence="5 6">
    <name type="scientific">Gossypium schwendimanii</name>
    <name type="common">Cotton</name>
    <dbReference type="NCBI Taxonomy" id="34291"/>
    <lineage>
        <taxon>Eukaryota</taxon>
        <taxon>Viridiplantae</taxon>
        <taxon>Streptophyta</taxon>
        <taxon>Embryophyta</taxon>
        <taxon>Tracheophyta</taxon>
        <taxon>Spermatophyta</taxon>
        <taxon>Magnoliopsida</taxon>
        <taxon>eudicotyledons</taxon>
        <taxon>Gunneridae</taxon>
        <taxon>Pentapetalae</taxon>
        <taxon>rosids</taxon>
        <taxon>malvids</taxon>
        <taxon>Malvales</taxon>
        <taxon>Malvaceae</taxon>
        <taxon>Malvoideae</taxon>
        <taxon>Gossypium</taxon>
    </lineage>
</organism>
<evidence type="ECO:0000313" key="5">
    <source>
        <dbReference type="EMBL" id="MBA0861123.1"/>
    </source>
</evidence>
<accession>A0A7J9LQT8</accession>
<dbReference type="PANTHER" id="PTHR30231:SF4">
    <property type="entry name" value="PROTEIN NEN2"/>
    <property type="match status" value="1"/>
</dbReference>
<keyword evidence="2" id="KW-0378">Hydrolase</keyword>
<evidence type="ECO:0000256" key="2">
    <source>
        <dbReference type="ARBA" id="ARBA00022801"/>
    </source>
</evidence>
<dbReference type="Pfam" id="PF00929">
    <property type="entry name" value="RNase_T"/>
    <property type="match status" value="1"/>
</dbReference>
<evidence type="ECO:0000313" key="6">
    <source>
        <dbReference type="Proteomes" id="UP000593576"/>
    </source>
</evidence>
<dbReference type="EMBL" id="JABFAF010000007">
    <property type="protein sequence ID" value="MBA0861123.1"/>
    <property type="molecule type" value="Genomic_DNA"/>
</dbReference>
<gene>
    <name evidence="5" type="ORF">Goshw_024700</name>
</gene>
<reference evidence="5 6" key="1">
    <citation type="journal article" date="2019" name="Genome Biol. Evol.">
        <title>Insights into the evolution of the New World diploid cottons (Gossypium, subgenus Houzingenia) based on genome sequencing.</title>
        <authorList>
            <person name="Grover C.E."/>
            <person name="Arick M.A. 2nd"/>
            <person name="Thrash A."/>
            <person name="Conover J.L."/>
            <person name="Sanders W.S."/>
            <person name="Peterson D.G."/>
            <person name="Frelichowski J.E."/>
            <person name="Scheffler J.A."/>
            <person name="Scheffler B.E."/>
            <person name="Wendel J.F."/>
        </authorList>
    </citation>
    <scope>NUCLEOTIDE SEQUENCE [LARGE SCALE GENOMIC DNA]</scope>
    <source>
        <strain evidence="5">1</strain>
        <tissue evidence="5">Leaf</tissue>
    </source>
</reference>